<organism evidence="11 17">
    <name type="scientific">Blautia obeum</name>
    <dbReference type="NCBI Taxonomy" id="40520"/>
    <lineage>
        <taxon>Bacteria</taxon>
        <taxon>Bacillati</taxon>
        <taxon>Bacillota</taxon>
        <taxon>Clostridia</taxon>
        <taxon>Lachnospirales</taxon>
        <taxon>Lachnospiraceae</taxon>
        <taxon>Blautia</taxon>
    </lineage>
</organism>
<dbReference type="Proteomes" id="UP000284644">
    <property type="component" value="Unassembled WGS sequence"/>
</dbReference>
<dbReference type="Pfam" id="PF06445">
    <property type="entry name" value="GyrI-like"/>
    <property type="match status" value="1"/>
</dbReference>
<dbReference type="InterPro" id="IPR047057">
    <property type="entry name" value="MerR_fam"/>
</dbReference>
<dbReference type="Gene3D" id="1.10.1660.10">
    <property type="match status" value="1"/>
</dbReference>
<dbReference type="InterPro" id="IPR009061">
    <property type="entry name" value="DNA-bd_dom_put_sf"/>
</dbReference>
<dbReference type="RefSeq" id="WP_117592815.1">
    <property type="nucleotide sequence ID" value="NZ_JAAILP010000061.1"/>
</dbReference>
<dbReference type="Pfam" id="PF13411">
    <property type="entry name" value="MerR_1"/>
    <property type="match status" value="1"/>
</dbReference>
<proteinExistence type="predicted"/>
<dbReference type="Proteomes" id="UP000283928">
    <property type="component" value="Unassembled WGS sequence"/>
</dbReference>
<dbReference type="SMART" id="SM00422">
    <property type="entry name" value="HTH_MERR"/>
    <property type="match status" value="1"/>
</dbReference>
<evidence type="ECO:0000313" key="8">
    <source>
        <dbReference type="EMBL" id="RGR47611.1"/>
    </source>
</evidence>
<dbReference type="GO" id="GO:0003677">
    <property type="term" value="F:DNA binding"/>
    <property type="evidence" value="ECO:0007669"/>
    <property type="project" value="UniProtKB-KW"/>
</dbReference>
<evidence type="ECO:0000313" key="20">
    <source>
        <dbReference type="Proteomes" id="UP000285839"/>
    </source>
</evidence>
<dbReference type="InterPro" id="IPR029442">
    <property type="entry name" value="GyrI-like"/>
</dbReference>
<dbReference type="EMBL" id="QRJH01000007">
    <property type="protein sequence ID" value="RHH17004.1"/>
    <property type="molecule type" value="Genomic_DNA"/>
</dbReference>
<protein>
    <submittedName>
        <fullName evidence="11">MerR family transcriptional regulator</fullName>
    </submittedName>
</protein>
<dbReference type="Proteomes" id="UP000261105">
    <property type="component" value="Unassembled WGS sequence"/>
</dbReference>
<dbReference type="CDD" id="cd01107">
    <property type="entry name" value="HTH_BmrR"/>
    <property type="match status" value="1"/>
</dbReference>
<keyword evidence="1" id="KW-0678">Repressor</keyword>
<dbReference type="Proteomes" id="UP000285839">
    <property type="component" value="Unassembled WGS sequence"/>
</dbReference>
<dbReference type="PANTHER" id="PTHR30204">
    <property type="entry name" value="REDOX-CYCLING DRUG-SENSING TRANSCRIPTIONAL ACTIVATOR SOXR"/>
    <property type="match status" value="1"/>
</dbReference>
<dbReference type="Proteomes" id="UP000285897">
    <property type="component" value="Unassembled WGS sequence"/>
</dbReference>
<dbReference type="PANTHER" id="PTHR30204:SF69">
    <property type="entry name" value="MERR-FAMILY TRANSCRIPTIONAL REGULATOR"/>
    <property type="match status" value="1"/>
</dbReference>
<dbReference type="SUPFAM" id="SSF55136">
    <property type="entry name" value="Probable bacterial effector-binding domain"/>
    <property type="match status" value="1"/>
</dbReference>
<comment type="caution">
    <text evidence="11">The sequence shown here is derived from an EMBL/GenBank/DDBJ whole genome shotgun (WGS) entry which is preliminary data.</text>
</comment>
<reference evidence="14 15" key="1">
    <citation type="submission" date="2018-08" db="EMBL/GenBank/DDBJ databases">
        <title>A genome reference for cultivated species of the human gut microbiota.</title>
        <authorList>
            <person name="Zou Y."/>
            <person name="Xue W."/>
            <person name="Luo G."/>
        </authorList>
    </citation>
    <scope>NUCLEOTIDE SEQUENCE [LARGE SCALE GENOMIC DNA]</scope>
    <source>
        <strain evidence="9 16">AF14-23</strain>
        <strain evidence="8 20">AF25-21</strain>
        <strain evidence="13 21">AF37-6AC</strain>
        <strain evidence="12 18">AM18-2AC</strain>
        <strain evidence="11 17">AM27-32LB</strain>
        <strain evidence="10 19">AM29-25AC</strain>
        <strain evidence="7 14">OM03-6</strain>
        <strain evidence="6 15">OM06-11AA</strain>
    </source>
</reference>
<dbReference type="GO" id="GO:0003700">
    <property type="term" value="F:DNA-binding transcription factor activity"/>
    <property type="evidence" value="ECO:0007669"/>
    <property type="project" value="InterPro"/>
</dbReference>
<dbReference type="Proteomes" id="UP000265828">
    <property type="component" value="Unassembled WGS sequence"/>
</dbReference>
<keyword evidence="3" id="KW-0238">DNA-binding</keyword>
<dbReference type="EMBL" id="QSKO01000003">
    <property type="protein sequence ID" value="RHE77422.1"/>
    <property type="molecule type" value="Genomic_DNA"/>
</dbReference>
<evidence type="ECO:0000313" key="16">
    <source>
        <dbReference type="Proteomes" id="UP000265828"/>
    </source>
</evidence>
<dbReference type="Gene3D" id="3.20.80.10">
    <property type="entry name" value="Regulatory factor, effector binding domain"/>
    <property type="match status" value="1"/>
</dbReference>
<sequence length="275" mass="31864">MDRKNLFPIGEVSKLFHISVSSLRHYEHIGLLTPEYISSDSGYRYYGTEQFEVLNTIRYLRALDMPLSEIEDFLKNKDISRIEEKLLQQKHAVLKKQQELQRIEQKINHRLNWLRDAQSEPLDTVSLIELPSCRIAWVDVPLKVDGSLDMEVPIRKLDQSDAEAVVFLGKVGLGISAEHLQQSKVNRYDSIFLILDQEDIYTGETITLPKTLCVRLRFRGSHIEAPAHYEKLLDYITKEQIQIVGFSREITLIDYGITNDSEKFVTEICIPVKCR</sequence>
<evidence type="ECO:0000256" key="1">
    <source>
        <dbReference type="ARBA" id="ARBA00022491"/>
    </source>
</evidence>
<feature type="domain" description="HTH merR-type" evidence="5">
    <location>
        <begin position="6"/>
        <end position="76"/>
    </location>
</feature>
<evidence type="ECO:0000313" key="6">
    <source>
        <dbReference type="EMBL" id="RGN04357.1"/>
    </source>
</evidence>
<dbReference type="EMBL" id="QSJW01000004">
    <property type="protein sequence ID" value="RHE13125.1"/>
    <property type="molecule type" value="Genomic_DNA"/>
</dbReference>
<evidence type="ECO:0000313" key="11">
    <source>
        <dbReference type="EMBL" id="RHE77422.1"/>
    </source>
</evidence>
<evidence type="ECO:0000313" key="13">
    <source>
        <dbReference type="EMBL" id="RHL46684.1"/>
    </source>
</evidence>
<dbReference type="InterPro" id="IPR010499">
    <property type="entry name" value="AraC_E-bd"/>
</dbReference>
<evidence type="ECO:0000313" key="19">
    <source>
        <dbReference type="Proteomes" id="UP000284644"/>
    </source>
</evidence>
<evidence type="ECO:0000313" key="21">
    <source>
        <dbReference type="Proteomes" id="UP000285897"/>
    </source>
</evidence>
<dbReference type="EMBL" id="QSUB01000004">
    <property type="protein sequence ID" value="RGN04357.1"/>
    <property type="molecule type" value="Genomic_DNA"/>
</dbReference>
<evidence type="ECO:0000313" key="15">
    <source>
        <dbReference type="Proteomes" id="UP000261222"/>
    </source>
</evidence>
<dbReference type="EMBL" id="QSUZ01000009">
    <property type="protein sequence ID" value="RGN87523.1"/>
    <property type="molecule type" value="Genomic_DNA"/>
</dbReference>
<gene>
    <name evidence="13" type="ORF">DW021_10725</name>
    <name evidence="12" type="ORF">DW222_13295</name>
    <name evidence="11" type="ORF">DW723_03375</name>
    <name evidence="10" type="ORF">DW767_07100</name>
    <name evidence="9" type="ORF">DWW07_12045</name>
    <name evidence="8" type="ORF">DWY46_12250</name>
    <name evidence="7" type="ORF">DXB38_08480</name>
    <name evidence="6" type="ORF">DXB81_10405</name>
</gene>
<dbReference type="EMBL" id="QRZI01000008">
    <property type="protein sequence ID" value="RGV63030.1"/>
    <property type="molecule type" value="Genomic_DNA"/>
</dbReference>
<evidence type="ECO:0000313" key="10">
    <source>
        <dbReference type="EMBL" id="RHE13125.1"/>
    </source>
</evidence>
<evidence type="ECO:0000313" key="7">
    <source>
        <dbReference type="EMBL" id="RGN87523.1"/>
    </source>
</evidence>
<evidence type="ECO:0000256" key="2">
    <source>
        <dbReference type="ARBA" id="ARBA00023015"/>
    </source>
</evidence>
<evidence type="ECO:0000313" key="9">
    <source>
        <dbReference type="EMBL" id="RGV63030.1"/>
    </source>
</evidence>
<dbReference type="EMBL" id="QRUH01000010">
    <property type="protein sequence ID" value="RGR47611.1"/>
    <property type="molecule type" value="Genomic_DNA"/>
</dbReference>
<dbReference type="SMART" id="SM00871">
    <property type="entry name" value="AraC_E_bind"/>
    <property type="match status" value="1"/>
</dbReference>
<evidence type="ECO:0000256" key="4">
    <source>
        <dbReference type="ARBA" id="ARBA00023163"/>
    </source>
</evidence>
<dbReference type="InterPro" id="IPR011256">
    <property type="entry name" value="Reg_factor_effector_dom_sf"/>
</dbReference>
<evidence type="ECO:0000313" key="18">
    <source>
        <dbReference type="Proteomes" id="UP000284024"/>
    </source>
</evidence>
<evidence type="ECO:0000256" key="3">
    <source>
        <dbReference type="ARBA" id="ARBA00023125"/>
    </source>
</evidence>
<keyword evidence="4" id="KW-0804">Transcription</keyword>
<evidence type="ECO:0000259" key="5">
    <source>
        <dbReference type="PROSITE" id="PS50937"/>
    </source>
</evidence>
<accession>A0A396FMA5</accession>
<name>A0A396FMA5_9FIRM</name>
<keyword evidence="2" id="KW-0805">Transcription regulation</keyword>
<dbReference type="InterPro" id="IPR000551">
    <property type="entry name" value="MerR-type_HTH_dom"/>
</dbReference>
<dbReference type="Proteomes" id="UP000284024">
    <property type="component" value="Unassembled WGS sequence"/>
</dbReference>
<dbReference type="AlphaFoldDB" id="A0A396FMA5"/>
<dbReference type="Proteomes" id="UP000261222">
    <property type="component" value="Unassembled WGS sequence"/>
</dbReference>
<evidence type="ECO:0000313" key="14">
    <source>
        <dbReference type="Proteomes" id="UP000261105"/>
    </source>
</evidence>
<dbReference type="PROSITE" id="PS50937">
    <property type="entry name" value="HTH_MERR_2"/>
    <property type="match status" value="1"/>
</dbReference>
<evidence type="ECO:0000313" key="17">
    <source>
        <dbReference type="Proteomes" id="UP000283928"/>
    </source>
</evidence>
<dbReference type="SUPFAM" id="SSF46955">
    <property type="entry name" value="Putative DNA-binding domain"/>
    <property type="match status" value="1"/>
</dbReference>
<dbReference type="EMBL" id="QROS01000007">
    <property type="protein sequence ID" value="RHL46684.1"/>
    <property type="molecule type" value="Genomic_DNA"/>
</dbReference>
<evidence type="ECO:0000313" key="12">
    <source>
        <dbReference type="EMBL" id="RHH17004.1"/>
    </source>
</evidence>